<name>A0ABU1P4P0_9BACL</name>
<accession>A0ABU1P4P0</accession>
<dbReference type="RefSeq" id="WP_310502079.1">
    <property type="nucleotide sequence ID" value="NZ_JAVDSB010000018.1"/>
</dbReference>
<proteinExistence type="predicted"/>
<keyword evidence="1" id="KW-0472">Membrane</keyword>
<protein>
    <recommendedName>
        <fullName evidence="4">Fibronectin type III domain-containing protein</fullName>
    </recommendedName>
</protein>
<gene>
    <name evidence="2" type="ORF">J2736_005893</name>
</gene>
<dbReference type="Proteomes" id="UP001267290">
    <property type="component" value="Unassembled WGS sequence"/>
</dbReference>
<keyword evidence="1" id="KW-1133">Transmembrane helix</keyword>
<evidence type="ECO:0000313" key="3">
    <source>
        <dbReference type="Proteomes" id="UP001267290"/>
    </source>
</evidence>
<sequence>MKIKMKNEKWSIIIFVLSLFLVILVWALSGYGINNYYENLEEKYVKDCIVSGKNDCLSARESIEGKRGTFGDMFGAVNSLFSGLAFAGIIYTIYLQRKELTLQREEIQKSTIPVILIKEASFAAFKGKNSSYLLKWSNNRSDESADFKLEFFNIGLGAAKNIQLSWSYDVQSLIDRIHKNNNANVYRLTYDSKTQRIEINSTNHSYYFLRDLEYKTDYILPVNVINESTKIELPSSYLLFCSVLLDVFDNEEAMNWPLLNLKINYRDVVGNQYTRGVTLKPSIYVIQRVSSDPLITFGHFEIIDSTS</sequence>
<evidence type="ECO:0008006" key="4">
    <source>
        <dbReference type="Google" id="ProtNLM"/>
    </source>
</evidence>
<feature type="transmembrane region" description="Helical" evidence="1">
    <location>
        <begin position="73"/>
        <end position="94"/>
    </location>
</feature>
<reference evidence="2 3" key="1">
    <citation type="submission" date="2023-07" db="EMBL/GenBank/DDBJ databases">
        <title>Sorghum-associated microbial communities from plants grown in Nebraska, USA.</title>
        <authorList>
            <person name="Schachtman D."/>
        </authorList>
    </citation>
    <scope>NUCLEOTIDE SEQUENCE [LARGE SCALE GENOMIC DNA]</scope>
    <source>
        <strain evidence="2 3">CC258</strain>
    </source>
</reference>
<evidence type="ECO:0000313" key="2">
    <source>
        <dbReference type="EMBL" id="MDR6554663.1"/>
    </source>
</evidence>
<organism evidence="2 3">
    <name type="scientific">Paenibacillus qinlingensis</name>
    <dbReference type="NCBI Taxonomy" id="1837343"/>
    <lineage>
        <taxon>Bacteria</taxon>
        <taxon>Bacillati</taxon>
        <taxon>Bacillota</taxon>
        <taxon>Bacilli</taxon>
        <taxon>Bacillales</taxon>
        <taxon>Paenibacillaceae</taxon>
        <taxon>Paenibacillus</taxon>
    </lineage>
</organism>
<keyword evidence="1" id="KW-0812">Transmembrane</keyword>
<comment type="caution">
    <text evidence="2">The sequence shown here is derived from an EMBL/GenBank/DDBJ whole genome shotgun (WGS) entry which is preliminary data.</text>
</comment>
<keyword evidence="3" id="KW-1185">Reference proteome</keyword>
<feature type="transmembrane region" description="Helical" evidence="1">
    <location>
        <begin position="12"/>
        <end position="33"/>
    </location>
</feature>
<dbReference type="EMBL" id="JAVDSB010000018">
    <property type="protein sequence ID" value="MDR6554663.1"/>
    <property type="molecule type" value="Genomic_DNA"/>
</dbReference>
<evidence type="ECO:0000256" key="1">
    <source>
        <dbReference type="SAM" id="Phobius"/>
    </source>
</evidence>